<evidence type="ECO:0000256" key="4">
    <source>
        <dbReference type="ARBA" id="ARBA00022695"/>
    </source>
</evidence>
<sequence>SCARASDEFVWRCEKCKDTRTIRHGTFFSNSRLAIRQALDLTYFWAQQIDSRAFLRRHLTFDQEVSRGKRILQPNGSTALHAASFYGHKEIVNLLLERGAARNIVNKFNLTPFDEAQTKTIKNLFCRSEVATKQRFVTTTSHLDWVVSHQNTDHVGDLHFWRTHQGCGNGSMADNLKEVGTNMEVNNPVEREQIVWWFRKAYEKNDVTYLIRAYTAETEFYKRLNTGLVSFPMSLKHDPWGGPPIDGCSVDQQLPNNWQMTFTRLVASDDKLKKYRYTGRTFRGLHLGNNELIHYKVGHEIIHKAFVSTSKIRAVAECFSSKLEANKVAALCTYTIRDPLAALDISSLSEFPNEEEVLILPFITFKVQKFEQGHPLEIELDQVGIADL</sequence>
<keyword evidence="6 8" id="KW-0040">ANK repeat</keyword>
<dbReference type="SMART" id="SM00248">
    <property type="entry name" value="ANK"/>
    <property type="match status" value="1"/>
</dbReference>
<dbReference type="EC" id="2.4.2.31" evidence="9"/>
<keyword evidence="9" id="KW-0521">NADP</keyword>
<dbReference type="PROSITE" id="PS50088">
    <property type="entry name" value="ANK_REPEAT"/>
    <property type="match status" value="1"/>
</dbReference>
<dbReference type="GO" id="GO:0031436">
    <property type="term" value="C:BRCA1-BARD1 complex"/>
    <property type="evidence" value="ECO:0007669"/>
    <property type="project" value="TreeGrafter"/>
</dbReference>
<proteinExistence type="inferred from homology"/>
<evidence type="ECO:0000256" key="8">
    <source>
        <dbReference type="PROSITE-ProRule" id="PRU00023"/>
    </source>
</evidence>
<keyword evidence="4" id="KW-0548">Nucleotidyltransferase</keyword>
<protein>
    <recommendedName>
        <fullName evidence="9">NAD(P)(+)--arginine ADP-ribosyltransferase</fullName>
        <ecNumber evidence="9">2.4.2.31</ecNumber>
    </recommendedName>
    <alternativeName>
        <fullName evidence="9">Mono(ADP-ribosyl)transferase</fullName>
    </alternativeName>
</protein>
<comment type="caution">
    <text evidence="10">The sequence shown here is derived from an EMBL/GenBank/DDBJ whole genome shotgun (WGS) entry which is preliminary data.</text>
</comment>
<dbReference type="Gene3D" id="1.25.40.20">
    <property type="entry name" value="Ankyrin repeat-containing domain"/>
    <property type="match status" value="1"/>
</dbReference>
<dbReference type="AlphaFoldDB" id="A0A820MPW7"/>
<dbReference type="EMBL" id="CAJOBG010038237">
    <property type="protein sequence ID" value="CAF4378795.1"/>
    <property type="molecule type" value="Genomic_DNA"/>
</dbReference>
<comment type="catalytic activity">
    <reaction evidence="7 9">
        <text>L-arginyl-[protein] + NAD(+) = N(omega)-(ADP-D-ribosyl)-L-arginyl-[protein] + nicotinamide + H(+)</text>
        <dbReference type="Rhea" id="RHEA:19149"/>
        <dbReference type="Rhea" id="RHEA-COMP:10532"/>
        <dbReference type="Rhea" id="RHEA-COMP:15087"/>
        <dbReference type="ChEBI" id="CHEBI:15378"/>
        <dbReference type="ChEBI" id="CHEBI:17154"/>
        <dbReference type="ChEBI" id="CHEBI:29965"/>
        <dbReference type="ChEBI" id="CHEBI:57540"/>
        <dbReference type="ChEBI" id="CHEBI:142554"/>
        <dbReference type="EC" id="2.4.2.31"/>
    </reaction>
</comment>
<dbReference type="GO" id="GO:0106274">
    <property type="term" value="F:NAD+-protein-arginine ADP-ribosyltransferase activity"/>
    <property type="evidence" value="ECO:0007669"/>
    <property type="project" value="UniProtKB-EC"/>
</dbReference>
<dbReference type="InterPro" id="IPR036770">
    <property type="entry name" value="Ankyrin_rpt-contain_sf"/>
</dbReference>
<dbReference type="InterPro" id="IPR002110">
    <property type="entry name" value="Ankyrin_rpt"/>
</dbReference>
<evidence type="ECO:0000256" key="2">
    <source>
        <dbReference type="ARBA" id="ARBA00022676"/>
    </source>
</evidence>
<keyword evidence="11" id="KW-1185">Reference proteome</keyword>
<dbReference type="PROSITE" id="PS51996">
    <property type="entry name" value="TR_MART"/>
    <property type="match status" value="1"/>
</dbReference>
<dbReference type="Gene3D" id="3.90.176.10">
    <property type="entry name" value="Toxin ADP-ribosyltransferase, Chain A, domain 1"/>
    <property type="match status" value="1"/>
</dbReference>
<evidence type="ECO:0000313" key="10">
    <source>
        <dbReference type="EMBL" id="CAF4378795.1"/>
    </source>
</evidence>
<keyword evidence="9" id="KW-0520">NAD</keyword>
<dbReference type="Proteomes" id="UP000663866">
    <property type="component" value="Unassembled WGS sequence"/>
</dbReference>
<dbReference type="GO" id="GO:0070531">
    <property type="term" value="C:BRCA1-A complex"/>
    <property type="evidence" value="ECO:0007669"/>
    <property type="project" value="TreeGrafter"/>
</dbReference>
<dbReference type="SUPFAM" id="SSF56399">
    <property type="entry name" value="ADP-ribosylation"/>
    <property type="match status" value="1"/>
</dbReference>
<feature type="repeat" description="ANK" evidence="8">
    <location>
        <begin position="75"/>
        <end position="107"/>
    </location>
</feature>
<dbReference type="InterPro" id="IPR000768">
    <property type="entry name" value="ART"/>
</dbReference>
<feature type="non-terminal residue" evidence="10">
    <location>
        <position position="1"/>
    </location>
</feature>
<dbReference type="PANTHER" id="PTHR24171">
    <property type="entry name" value="ANKYRIN REPEAT DOMAIN-CONTAINING PROTEIN 39-RELATED"/>
    <property type="match status" value="1"/>
</dbReference>
<evidence type="ECO:0000256" key="6">
    <source>
        <dbReference type="ARBA" id="ARBA00023043"/>
    </source>
</evidence>
<dbReference type="PROSITE" id="PS50297">
    <property type="entry name" value="ANK_REP_REGION"/>
    <property type="match status" value="1"/>
</dbReference>
<keyword evidence="5" id="KW-0677">Repeat</keyword>
<evidence type="ECO:0000256" key="9">
    <source>
        <dbReference type="RuleBase" id="RU361228"/>
    </source>
</evidence>
<organism evidence="10 11">
    <name type="scientific">Rotaria magnacalcarata</name>
    <dbReference type="NCBI Taxonomy" id="392030"/>
    <lineage>
        <taxon>Eukaryota</taxon>
        <taxon>Metazoa</taxon>
        <taxon>Spiralia</taxon>
        <taxon>Gnathifera</taxon>
        <taxon>Rotifera</taxon>
        <taxon>Eurotatoria</taxon>
        <taxon>Bdelloidea</taxon>
        <taxon>Philodinida</taxon>
        <taxon>Philodinidae</taxon>
        <taxon>Rotaria</taxon>
    </lineage>
</organism>
<keyword evidence="2 9" id="KW-0328">Glycosyltransferase</keyword>
<evidence type="ECO:0000256" key="5">
    <source>
        <dbReference type="ARBA" id="ARBA00022737"/>
    </source>
</evidence>
<dbReference type="Pfam" id="PF01129">
    <property type="entry name" value="ART"/>
    <property type="match status" value="1"/>
</dbReference>
<reference evidence="10" key="1">
    <citation type="submission" date="2021-02" db="EMBL/GenBank/DDBJ databases">
        <authorList>
            <person name="Nowell W R."/>
        </authorList>
    </citation>
    <scope>NUCLEOTIDE SEQUENCE</scope>
</reference>
<comment type="similarity">
    <text evidence="1 9">Belongs to the Arg-specific ADP-ribosyltransferase family.</text>
</comment>
<evidence type="ECO:0000256" key="3">
    <source>
        <dbReference type="ARBA" id="ARBA00022679"/>
    </source>
</evidence>
<evidence type="ECO:0000313" key="11">
    <source>
        <dbReference type="Proteomes" id="UP000663866"/>
    </source>
</evidence>
<dbReference type="SUPFAM" id="SSF48403">
    <property type="entry name" value="Ankyrin repeat"/>
    <property type="match status" value="1"/>
</dbReference>
<keyword evidence="3 9" id="KW-0808">Transferase</keyword>
<name>A0A820MPW7_9BILA</name>
<dbReference type="Pfam" id="PF00023">
    <property type="entry name" value="Ank"/>
    <property type="match status" value="1"/>
</dbReference>
<accession>A0A820MPW7</accession>
<dbReference type="GO" id="GO:0016779">
    <property type="term" value="F:nucleotidyltransferase activity"/>
    <property type="evidence" value="ECO:0007669"/>
    <property type="project" value="UniProtKB-KW"/>
</dbReference>
<dbReference type="PANTHER" id="PTHR24171:SF8">
    <property type="entry name" value="BRCA1-ASSOCIATED RING DOMAIN PROTEIN 1"/>
    <property type="match status" value="1"/>
</dbReference>
<evidence type="ECO:0000256" key="1">
    <source>
        <dbReference type="ARBA" id="ARBA00009558"/>
    </source>
</evidence>
<gene>
    <name evidence="10" type="ORF">OVN521_LOCUS33671</name>
</gene>
<dbReference type="GO" id="GO:0085020">
    <property type="term" value="P:protein K6-linked ubiquitination"/>
    <property type="evidence" value="ECO:0007669"/>
    <property type="project" value="TreeGrafter"/>
</dbReference>
<dbReference type="GO" id="GO:0004842">
    <property type="term" value="F:ubiquitin-protein transferase activity"/>
    <property type="evidence" value="ECO:0007669"/>
    <property type="project" value="TreeGrafter"/>
</dbReference>
<evidence type="ECO:0000256" key="7">
    <source>
        <dbReference type="ARBA" id="ARBA00047597"/>
    </source>
</evidence>